<dbReference type="InterPro" id="IPR013216">
    <property type="entry name" value="Methyltransf_11"/>
</dbReference>
<dbReference type="GeneID" id="16072586"/>
<reference evidence="6" key="1">
    <citation type="submission" date="2009-08" db="EMBL/GenBank/DDBJ databases">
        <title>Annotation of Salpingoeca rosetta.</title>
        <authorList>
            <consortium name="The Broad Institute Genome Sequencing Platform"/>
            <person name="Russ C."/>
            <person name="Cuomo C."/>
            <person name="Burger G."/>
            <person name="Gray M.W."/>
            <person name="Holland P.W.H."/>
            <person name="King N."/>
            <person name="Lang F.B.F."/>
            <person name="Roger A.J."/>
            <person name="Ruiz-Trillo I."/>
            <person name="Young S.K."/>
            <person name="Zeng Q."/>
            <person name="Gargeya S."/>
            <person name="Alvarado L."/>
            <person name="Berlin A."/>
            <person name="Chapman S.B."/>
            <person name="Chen Z."/>
            <person name="Freedman E."/>
            <person name="Gellesch M."/>
            <person name="Goldberg J."/>
            <person name="Griggs A."/>
            <person name="Gujja S."/>
            <person name="Heilman E."/>
            <person name="Heiman D."/>
            <person name="Howarth C."/>
            <person name="Mehta T."/>
            <person name="Neiman D."/>
            <person name="Pearson M."/>
            <person name="Roberts A."/>
            <person name="Saif S."/>
            <person name="Shea T."/>
            <person name="Shenoy N."/>
            <person name="Sisk P."/>
            <person name="Stolte C."/>
            <person name="Sykes S."/>
            <person name="White J."/>
            <person name="Yandava C."/>
            <person name="Haas B."/>
            <person name="Nusbaum C."/>
            <person name="Birren B."/>
        </authorList>
    </citation>
    <scope>NUCLEOTIDE SEQUENCE [LARGE SCALE GENOMIC DNA]</scope>
    <source>
        <strain evidence="6">ATCC 50818</strain>
    </source>
</reference>
<sequence>MMTMMMGLKGLCWRTAGAVAASGAIVIGRGVRRGRPAVTAARGMATQPQVFDRSTKRKQRNRAMRAEDFQQYEMLKDEVAWRVFDRLNDIDRTFPLGLDLGCGRGYLGKHIDDELVERLVQCELSEGMLANFSPGARDLDRRVQADEEYLPFPPNTFDLVVSSLAMHWVNDLPGTLKQVHEVLKPDAPFVCAMFGGDTLYELRCSLQLAEQERSGGLSQRVSPFTQMQDIGALMQRAKFTLLTVDVDEVVIRFPSLVHLMEDLRGMGESNANLHRKLHLGRDTITAAAAIYQEMYGNDDGTIPATFQIMHMVGWKPDGSQPKPAARGSATASFKDISAAVGNGSGDSDGAGGDGQGK</sequence>
<evidence type="ECO:0000256" key="2">
    <source>
        <dbReference type="ARBA" id="ARBA00022679"/>
    </source>
</evidence>
<dbReference type="KEGG" id="sre:PTSG_06639"/>
<dbReference type="GO" id="GO:0008757">
    <property type="term" value="F:S-adenosylmethionine-dependent methyltransferase activity"/>
    <property type="evidence" value="ECO:0007669"/>
    <property type="project" value="InterPro"/>
</dbReference>
<dbReference type="FunCoup" id="F2UFK2">
    <property type="interactions" value="525"/>
</dbReference>
<dbReference type="InterPro" id="IPR029063">
    <property type="entry name" value="SAM-dependent_MTases_sf"/>
</dbReference>
<dbReference type="RefSeq" id="XP_004992027.1">
    <property type="nucleotide sequence ID" value="XM_004991970.1"/>
</dbReference>
<dbReference type="Pfam" id="PF08241">
    <property type="entry name" value="Methyltransf_11"/>
    <property type="match status" value="1"/>
</dbReference>
<dbReference type="GO" id="GO:0032981">
    <property type="term" value="P:mitochondrial respiratory chain complex I assembly"/>
    <property type="evidence" value="ECO:0007669"/>
    <property type="project" value="TreeGrafter"/>
</dbReference>
<dbReference type="PANTHER" id="PTHR13090:SF1">
    <property type="entry name" value="ARGININE-HYDROXYLASE NDUFAF5, MITOCHONDRIAL"/>
    <property type="match status" value="1"/>
</dbReference>
<dbReference type="CDD" id="cd02440">
    <property type="entry name" value="AdoMet_MTases"/>
    <property type="match status" value="1"/>
</dbReference>
<keyword evidence="4" id="KW-0732">Signal</keyword>
<keyword evidence="2" id="KW-0808">Transferase</keyword>
<dbReference type="OMA" id="ITRPMDN"/>
<gene>
    <name evidence="6" type="ORF">PTSG_06639</name>
</gene>
<keyword evidence="1" id="KW-0489">Methyltransferase</keyword>
<evidence type="ECO:0000313" key="7">
    <source>
        <dbReference type="Proteomes" id="UP000007799"/>
    </source>
</evidence>
<feature type="chain" id="PRO_5003290627" description="Methyltransferase type 11 domain-containing protein" evidence="4">
    <location>
        <begin position="21"/>
        <end position="357"/>
    </location>
</feature>
<dbReference type="InterPro" id="IPR050602">
    <property type="entry name" value="Malonyl-ACP_OMT"/>
</dbReference>
<accession>F2UFK2</accession>
<feature type="region of interest" description="Disordered" evidence="3">
    <location>
        <begin position="336"/>
        <end position="357"/>
    </location>
</feature>
<feature type="compositionally biased region" description="Gly residues" evidence="3">
    <location>
        <begin position="342"/>
        <end position="357"/>
    </location>
</feature>
<dbReference type="OrthoDB" id="16816at2759"/>
<evidence type="ECO:0000259" key="5">
    <source>
        <dbReference type="Pfam" id="PF08241"/>
    </source>
</evidence>
<name>F2UFK2_SALR5</name>
<dbReference type="eggNOG" id="KOG2940">
    <property type="taxonomic scope" value="Eukaryota"/>
</dbReference>
<proteinExistence type="predicted"/>
<evidence type="ECO:0000256" key="4">
    <source>
        <dbReference type="SAM" id="SignalP"/>
    </source>
</evidence>
<organism evidence="7">
    <name type="scientific">Salpingoeca rosetta (strain ATCC 50818 / BSB-021)</name>
    <dbReference type="NCBI Taxonomy" id="946362"/>
    <lineage>
        <taxon>Eukaryota</taxon>
        <taxon>Choanoflagellata</taxon>
        <taxon>Craspedida</taxon>
        <taxon>Salpingoecidae</taxon>
        <taxon>Salpingoeca</taxon>
    </lineage>
</organism>
<dbReference type="GO" id="GO:0032259">
    <property type="term" value="P:methylation"/>
    <property type="evidence" value="ECO:0007669"/>
    <property type="project" value="UniProtKB-KW"/>
</dbReference>
<dbReference type="EMBL" id="GL832972">
    <property type="protein sequence ID" value="EGD75570.1"/>
    <property type="molecule type" value="Genomic_DNA"/>
</dbReference>
<dbReference type="Proteomes" id="UP000007799">
    <property type="component" value="Unassembled WGS sequence"/>
</dbReference>
<dbReference type="SUPFAM" id="SSF53335">
    <property type="entry name" value="S-adenosyl-L-methionine-dependent methyltransferases"/>
    <property type="match status" value="1"/>
</dbReference>
<evidence type="ECO:0000256" key="1">
    <source>
        <dbReference type="ARBA" id="ARBA00022603"/>
    </source>
</evidence>
<dbReference type="PANTHER" id="PTHR13090">
    <property type="entry name" value="ARGININE-HYDROXYLASE NDUFAF5, MITOCHONDRIAL"/>
    <property type="match status" value="1"/>
</dbReference>
<dbReference type="InParanoid" id="F2UFK2"/>
<protein>
    <recommendedName>
        <fullName evidence="5">Methyltransferase type 11 domain-containing protein</fullName>
    </recommendedName>
</protein>
<dbReference type="GO" id="GO:0005739">
    <property type="term" value="C:mitochondrion"/>
    <property type="evidence" value="ECO:0007669"/>
    <property type="project" value="TreeGrafter"/>
</dbReference>
<keyword evidence="7" id="KW-1185">Reference proteome</keyword>
<dbReference type="Gene3D" id="3.40.50.150">
    <property type="entry name" value="Vaccinia Virus protein VP39"/>
    <property type="match status" value="1"/>
</dbReference>
<feature type="signal peptide" evidence="4">
    <location>
        <begin position="1"/>
        <end position="20"/>
    </location>
</feature>
<dbReference type="STRING" id="946362.F2UFK2"/>
<evidence type="ECO:0000256" key="3">
    <source>
        <dbReference type="SAM" id="MobiDB-lite"/>
    </source>
</evidence>
<feature type="domain" description="Methyltransferase type 11" evidence="5">
    <location>
        <begin position="98"/>
        <end position="190"/>
    </location>
</feature>
<dbReference type="AlphaFoldDB" id="F2UFK2"/>
<evidence type="ECO:0000313" key="6">
    <source>
        <dbReference type="EMBL" id="EGD75570.1"/>
    </source>
</evidence>